<dbReference type="Proteomes" id="UP000238218">
    <property type="component" value="Unassembled WGS sequence"/>
</dbReference>
<evidence type="ECO:0000313" key="11">
    <source>
        <dbReference type="Proteomes" id="UP000238218"/>
    </source>
</evidence>
<evidence type="ECO:0000256" key="3">
    <source>
        <dbReference type="ARBA" id="ARBA00022603"/>
    </source>
</evidence>
<dbReference type="SUPFAM" id="SSF53335">
    <property type="entry name" value="S-adenosyl-L-methionine-dependent methyltransferases"/>
    <property type="match status" value="1"/>
</dbReference>
<feature type="domain" description="DNA methylase adenine-specific" evidence="8">
    <location>
        <begin position="248"/>
        <end position="569"/>
    </location>
</feature>
<dbReference type="GO" id="GO:0004519">
    <property type="term" value="F:endonuclease activity"/>
    <property type="evidence" value="ECO:0007669"/>
    <property type="project" value="UniProtKB-KW"/>
</dbReference>
<name>A0ABX5F7V5_9CHRO</name>
<dbReference type="InterPro" id="IPR052916">
    <property type="entry name" value="Type-I_RE_MTase_Subunit"/>
</dbReference>
<evidence type="ECO:0000259" key="9">
    <source>
        <dbReference type="Pfam" id="PF12161"/>
    </source>
</evidence>
<dbReference type="InterPro" id="IPR003356">
    <property type="entry name" value="DNA_methylase_A-5"/>
</dbReference>
<evidence type="ECO:0000256" key="4">
    <source>
        <dbReference type="ARBA" id="ARBA00022679"/>
    </source>
</evidence>
<keyword evidence="10" id="KW-0378">Hydrolase</keyword>
<dbReference type="InterPro" id="IPR002052">
    <property type="entry name" value="DNA_methylase_N6_adenine_CS"/>
</dbReference>
<dbReference type="PRINTS" id="PR00507">
    <property type="entry name" value="N12N6MTFRASE"/>
</dbReference>
<evidence type="ECO:0000256" key="5">
    <source>
        <dbReference type="ARBA" id="ARBA00022691"/>
    </source>
</evidence>
<dbReference type="InterPro" id="IPR029063">
    <property type="entry name" value="SAM-dependent_MTases_sf"/>
</dbReference>
<protein>
    <recommendedName>
        <fullName evidence="2">site-specific DNA-methyltransferase (adenine-specific)</fullName>
        <ecNumber evidence="2">2.1.1.72</ecNumber>
    </recommendedName>
</protein>
<reference evidence="10 11" key="1">
    <citation type="submission" date="2018-02" db="EMBL/GenBank/DDBJ databases">
        <authorList>
            <person name="Moore K."/>
            <person name="Momper L."/>
        </authorList>
    </citation>
    <scope>NUCLEOTIDE SEQUENCE [LARGE SCALE GENOMIC DNA]</scope>
    <source>
        <strain evidence="10 11">CCALA 015</strain>
    </source>
</reference>
<gene>
    <name evidence="10" type="ORF">C7B81_13335</name>
</gene>
<organism evidence="10 11">
    <name type="scientific">Aphanothece cf. minutissima CCALA 015</name>
    <dbReference type="NCBI Taxonomy" id="2107695"/>
    <lineage>
        <taxon>Bacteria</taxon>
        <taxon>Bacillati</taxon>
        <taxon>Cyanobacteriota</taxon>
        <taxon>Cyanophyceae</taxon>
        <taxon>Oscillatoriophycideae</taxon>
        <taxon>Chroococcales</taxon>
        <taxon>Aphanothecaceae</taxon>
        <taxon>Aphanothece</taxon>
    </lineage>
</organism>
<comment type="catalytic activity">
    <reaction evidence="7">
        <text>a 2'-deoxyadenosine in DNA + S-adenosyl-L-methionine = an N(6)-methyl-2'-deoxyadenosine in DNA + S-adenosyl-L-homocysteine + H(+)</text>
        <dbReference type="Rhea" id="RHEA:15197"/>
        <dbReference type="Rhea" id="RHEA-COMP:12418"/>
        <dbReference type="Rhea" id="RHEA-COMP:12419"/>
        <dbReference type="ChEBI" id="CHEBI:15378"/>
        <dbReference type="ChEBI" id="CHEBI:57856"/>
        <dbReference type="ChEBI" id="CHEBI:59789"/>
        <dbReference type="ChEBI" id="CHEBI:90615"/>
        <dbReference type="ChEBI" id="CHEBI:90616"/>
        <dbReference type="EC" id="2.1.1.72"/>
    </reaction>
</comment>
<evidence type="ECO:0000256" key="6">
    <source>
        <dbReference type="ARBA" id="ARBA00022747"/>
    </source>
</evidence>
<comment type="similarity">
    <text evidence="1">Belongs to the N(4)/N(6)-methyltransferase family.</text>
</comment>
<accession>A0ABX5F7V5</accession>
<proteinExistence type="inferred from homology"/>
<keyword evidence="5" id="KW-0949">S-adenosyl-L-methionine</keyword>
<dbReference type="Gene3D" id="3.40.50.150">
    <property type="entry name" value="Vaccinia Virus protein VP39"/>
    <property type="match status" value="1"/>
</dbReference>
<dbReference type="Pfam" id="PF12161">
    <property type="entry name" value="HsdM_N"/>
    <property type="match status" value="1"/>
</dbReference>
<dbReference type="EC" id="2.1.1.72" evidence="2"/>
<evidence type="ECO:0000256" key="1">
    <source>
        <dbReference type="ARBA" id="ARBA00006594"/>
    </source>
</evidence>
<keyword evidence="4" id="KW-0808">Transferase</keyword>
<dbReference type="PANTHER" id="PTHR42998">
    <property type="entry name" value="TYPE I RESTRICTION ENZYME HINDVIIP M PROTEIN-RELATED"/>
    <property type="match status" value="1"/>
</dbReference>
<keyword evidence="10" id="KW-0255">Endonuclease</keyword>
<dbReference type="InterPro" id="IPR038333">
    <property type="entry name" value="T1MK-like_N_sf"/>
</dbReference>
<keyword evidence="3" id="KW-0489">Methyltransferase</keyword>
<evidence type="ECO:0000259" key="8">
    <source>
        <dbReference type="Pfam" id="PF02384"/>
    </source>
</evidence>
<reference evidence="10 11" key="2">
    <citation type="submission" date="2018-03" db="EMBL/GenBank/DDBJ databases">
        <title>The ancient ancestry and fast evolution of plastids.</title>
        <authorList>
            <person name="Moore K.R."/>
            <person name="Magnabosco C."/>
            <person name="Momper L."/>
            <person name="Gold D.A."/>
            <person name="Bosak T."/>
            <person name="Fournier G.P."/>
        </authorList>
    </citation>
    <scope>NUCLEOTIDE SEQUENCE [LARGE SCALE GENOMIC DNA]</scope>
    <source>
        <strain evidence="10 11">CCALA 015</strain>
    </source>
</reference>
<dbReference type="PROSITE" id="PS00092">
    <property type="entry name" value="N6_MTASE"/>
    <property type="match status" value="1"/>
</dbReference>
<comment type="caution">
    <text evidence="10">The sequence shown here is derived from an EMBL/GenBank/DDBJ whole genome shotgun (WGS) entry which is preliminary data.</text>
</comment>
<evidence type="ECO:0000256" key="7">
    <source>
        <dbReference type="ARBA" id="ARBA00047942"/>
    </source>
</evidence>
<keyword evidence="10" id="KW-0540">Nuclease</keyword>
<dbReference type="Gene3D" id="1.20.1260.30">
    <property type="match status" value="1"/>
</dbReference>
<dbReference type="InterPro" id="IPR022749">
    <property type="entry name" value="D12N6_MeTrfase_N"/>
</dbReference>
<keyword evidence="11" id="KW-1185">Reference proteome</keyword>
<feature type="domain" description="N6 adenine-specific DNA methyltransferase N-terminal" evidence="9">
    <location>
        <begin position="95"/>
        <end position="236"/>
    </location>
</feature>
<dbReference type="EMBL" id="PVWP01000009">
    <property type="protein sequence ID" value="PSB36588.1"/>
    <property type="molecule type" value="Genomic_DNA"/>
</dbReference>
<dbReference type="PANTHER" id="PTHR42998:SF1">
    <property type="entry name" value="TYPE I RESTRICTION ENZYME HINDI METHYLASE SUBUNIT"/>
    <property type="match status" value="1"/>
</dbReference>
<evidence type="ECO:0000313" key="10">
    <source>
        <dbReference type="EMBL" id="PSB36588.1"/>
    </source>
</evidence>
<dbReference type="Pfam" id="PF02384">
    <property type="entry name" value="N6_Mtase"/>
    <property type="match status" value="1"/>
</dbReference>
<sequence>MEILPSDGSTIGNQEARKRLSAWIGREIDDGAYLEAKERLLGMGKVRSGRGRGGAIGLRTEAAGVGSEVAPTAVPSSNGAKRGRAKKEAPAKDFKAVLWASADKLRAQMDAAEYKHLVLGLIFLKYISDTFVSQQQKVLALVSDPESDYFLGDASEDHQEALEDRDYYTQENVFWVPQEARWEALRAQAKRPDIGQLIDKALVAIENENPTLRGKLDKRFGAAQLEPGRMGELVDLISTIGFAEDKRSGDVLGEVYEYFLGQFASAEGKKGGQFYTPAHVVKTLVAVLAPHKGRIYDPCCGSGGMFVQSEKFIKAHGGKRDDASIYGQESNPTTWRLAAMNLAIRGFAADLGQEPADTFARDQFPDQKFDYILANPPFNISDWGGEKYESDPRWVYGRPPVGNANYAWLQHMLWKLRPGGQAGVVLANGSMSSNQSGEGQIREAMVRGDVVEVMVALPGQLFLNTAIPVCLWFLTNDKTQRGRDRRGETLFIDARQLGTMVTRVERVLTDEDIGRIADTVHAWRGDGEVSEAYEDVAGFSYSAKLDEIERNGFVLTPGRYVGAADVEDDGEPFDEKMKRLTALLKQQQEEGARLDQVIGENLRRLGYV</sequence>
<keyword evidence="6" id="KW-0680">Restriction system</keyword>
<evidence type="ECO:0000256" key="2">
    <source>
        <dbReference type="ARBA" id="ARBA00011900"/>
    </source>
</evidence>